<dbReference type="AlphaFoldDB" id="A0A0F7SEY8"/>
<evidence type="ECO:0000256" key="2">
    <source>
        <dbReference type="ARBA" id="ARBA00006939"/>
    </source>
</evidence>
<feature type="transmembrane region" description="Helical" evidence="8">
    <location>
        <begin position="261"/>
        <end position="285"/>
    </location>
</feature>
<dbReference type="GO" id="GO:0005886">
    <property type="term" value="C:plasma membrane"/>
    <property type="evidence" value="ECO:0007669"/>
    <property type="project" value="TreeGrafter"/>
</dbReference>
<evidence type="ECO:0000256" key="1">
    <source>
        <dbReference type="ARBA" id="ARBA00004141"/>
    </source>
</evidence>
<keyword evidence="6 8" id="KW-0406">Ion transport</keyword>
<evidence type="ECO:0000256" key="5">
    <source>
        <dbReference type="ARBA" id="ARBA00022989"/>
    </source>
</evidence>
<feature type="transmembrane region" description="Helical" evidence="8">
    <location>
        <begin position="230"/>
        <end position="255"/>
    </location>
</feature>
<proteinExistence type="inferred from homology"/>
<keyword evidence="7 8" id="KW-0472">Membrane</keyword>
<evidence type="ECO:0000256" key="4">
    <source>
        <dbReference type="ARBA" id="ARBA00022692"/>
    </source>
</evidence>
<keyword evidence="4 8" id="KW-0812">Transmembrane</keyword>
<comment type="subcellular location">
    <subcellularLocation>
        <location evidence="1 8">Membrane</location>
        <topology evidence="1 8">Multi-pass membrane protein</topology>
    </subcellularLocation>
</comment>
<evidence type="ECO:0000256" key="8">
    <source>
        <dbReference type="RuleBase" id="RU362088"/>
    </source>
</evidence>
<evidence type="ECO:0000256" key="7">
    <source>
        <dbReference type="ARBA" id="ARBA00023136"/>
    </source>
</evidence>
<feature type="transmembrane region" description="Helical" evidence="8">
    <location>
        <begin position="327"/>
        <end position="349"/>
    </location>
</feature>
<dbReference type="Pfam" id="PF02535">
    <property type="entry name" value="Zip"/>
    <property type="match status" value="1"/>
</dbReference>
<reference evidence="9" key="1">
    <citation type="submission" date="2014-08" db="EMBL/GenBank/DDBJ databases">
        <authorList>
            <person name="Sharma Rahul"/>
            <person name="Thines Marco"/>
        </authorList>
    </citation>
    <scope>NUCLEOTIDE SEQUENCE</scope>
</reference>
<dbReference type="PANTHER" id="PTHR11040:SF32">
    <property type="entry name" value="ZINC-REGULATED TRANSPORTER 1"/>
    <property type="match status" value="1"/>
</dbReference>
<keyword evidence="5 8" id="KW-1133">Transmembrane helix</keyword>
<feature type="transmembrane region" description="Helical" evidence="8">
    <location>
        <begin position="20"/>
        <end position="42"/>
    </location>
</feature>
<evidence type="ECO:0000256" key="6">
    <source>
        <dbReference type="ARBA" id="ARBA00023065"/>
    </source>
</evidence>
<dbReference type="PANTHER" id="PTHR11040">
    <property type="entry name" value="ZINC/IRON TRANSPORTER"/>
    <property type="match status" value="1"/>
</dbReference>
<dbReference type="NCBIfam" id="TIGR00820">
    <property type="entry name" value="zip"/>
    <property type="match status" value="1"/>
</dbReference>
<feature type="transmembrane region" description="Helical" evidence="8">
    <location>
        <begin position="297"/>
        <end position="321"/>
    </location>
</feature>
<evidence type="ECO:0000256" key="3">
    <source>
        <dbReference type="ARBA" id="ARBA00022448"/>
    </source>
</evidence>
<organism evidence="9">
    <name type="scientific">Phaffia rhodozyma</name>
    <name type="common">Yeast</name>
    <name type="synonym">Xanthophyllomyces dendrorhous</name>
    <dbReference type="NCBI Taxonomy" id="264483"/>
    <lineage>
        <taxon>Eukaryota</taxon>
        <taxon>Fungi</taxon>
        <taxon>Dikarya</taxon>
        <taxon>Basidiomycota</taxon>
        <taxon>Agaricomycotina</taxon>
        <taxon>Tremellomycetes</taxon>
        <taxon>Cystofilobasidiales</taxon>
        <taxon>Mrakiaceae</taxon>
        <taxon>Phaffia</taxon>
    </lineage>
</organism>
<dbReference type="EMBL" id="LN483144">
    <property type="protein sequence ID" value="CDZ96595.1"/>
    <property type="molecule type" value="Genomic_DNA"/>
</dbReference>
<sequence>MSSSYDDCSPADWENSKMGLRIAGVFIILFTSMFGVLLPILLRRNPRFAVPKSVFDFAKYTGSGVIIATAFIHLLPPAFYALSSKCLKGTWQIYPWPAAIAMFSIFALFIVEFFCVRIGNARIQAARNVDSDKYAHTYNGTCASHEQVPHDVESASHDQSSVFPYQSPLPHSAIGPNHNTLTLDQEIELSPSKTSYDPSIPSLSVKQTNVRIDAGQEENILDREARERDAWARIVGMLILEFGIVFHSIFIGLMLATDRSFTVIFIVIIFHQAFEGLGLGARLAFLPLPARMNWIPIAMGVFYAALTPIGMAIGLGARYTYQSSANGALIATGVLDSISAGILLWTSLVELMAHEFLLSPTMLKESLGRVIYVFSCILFGCALMAVLGKWA</sequence>
<comment type="similarity">
    <text evidence="2 8">Belongs to the ZIP transporter (TC 2.A.5) family.</text>
</comment>
<protein>
    <submittedName>
        <fullName evidence="9">Fe2 /Zn2 regulated transporter</fullName>
    </submittedName>
</protein>
<dbReference type="InterPro" id="IPR003689">
    <property type="entry name" value="ZIP"/>
</dbReference>
<feature type="transmembrane region" description="Helical" evidence="8">
    <location>
        <begin position="63"/>
        <end position="82"/>
    </location>
</feature>
<evidence type="ECO:0000313" key="9">
    <source>
        <dbReference type="EMBL" id="CDZ96595.1"/>
    </source>
</evidence>
<name>A0A0F7SEY8_PHARH</name>
<accession>A0A0F7SEY8</accession>
<feature type="transmembrane region" description="Helical" evidence="8">
    <location>
        <begin position="94"/>
        <end position="115"/>
    </location>
</feature>
<keyword evidence="3 8" id="KW-0813">Transport</keyword>
<dbReference type="GO" id="GO:0005385">
    <property type="term" value="F:zinc ion transmembrane transporter activity"/>
    <property type="evidence" value="ECO:0007669"/>
    <property type="project" value="InterPro"/>
</dbReference>
<feature type="transmembrane region" description="Helical" evidence="8">
    <location>
        <begin position="370"/>
        <end position="388"/>
    </location>
</feature>
<dbReference type="InterPro" id="IPR004698">
    <property type="entry name" value="Zn/Fe_permease_fun/pln"/>
</dbReference>